<comment type="caution">
    <text evidence="2">The sequence shown here is derived from an EMBL/GenBank/DDBJ whole genome shotgun (WGS) entry which is preliminary data.</text>
</comment>
<dbReference type="Proteomes" id="UP000715965">
    <property type="component" value="Unassembled WGS sequence"/>
</dbReference>
<evidence type="ECO:0000313" key="3">
    <source>
        <dbReference type="Proteomes" id="UP000715965"/>
    </source>
</evidence>
<gene>
    <name evidence="2" type="ORF">IM725_14150</name>
</gene>
<feature type="compositionally biased region" description="Pro residues" evidence="1">
    <location>
        <begin position="1"/>
        <end position="27"/>
    </location>
</feature>
<sequence>MTSAPAPAPGTAPWHTPAPPGPEPTNPETPDTPRDPEKGHAPRPAPESEHPSE</sequence>
<evidence type="ECO:0000313" key="2">
    <source>
        <dbReference type="EMBL" id="MBE7941719.1"/>
    </source>
</evidence>
<keyword evidence="3" id="KW-1185">Reference proteome</keyword>
<accession>A0ABR9SIH8</accession>
<feature type="region of interest" description="Disordered" evidence="1">
    <location>
        <begin position="1"/>
        <end position="53"/>
    </location>
</feature>
<dbReference type="EMBL" id="JADDOJ010000060">
    <property type="protein sequence ID" value="MBE7941719.1"/>
    <property type="molecule type" value="Genomic_DNA"/>
</dbReference>
<proteinExistence type="predicted"/>
<reference evidence="2 3" key="1">
    <citation type="submission" date="2020-10" db="EMBL/GenBank/DDBJ databases">
        <title>Draft genome of Ramlibacter aquaticus LMG 30558.</title>
        <authorList>
            <person name="Props R."/>
        </authorList>
    </citation>
    <scope>NUCLEOTIDE SEQUENCE [LARGE SCALE GENOMIC DNA]</scope>
    <source>
        <strain evidence="2 3">LMG 30558</strain>
    </source>
</reference>
<feature type="compositionally biased region" description="Basic and acidic residues" evidence="1">
    <location>
        <begin position="31"/>
        <end position="53"/>
    </location>
</feature>
<dbReference type="RefSeq" id="WP_193781282.1">
    <property type="nucleotide sequence ID" value="NZ_JADDOJ010000060.1"/>
</dbReference>
<name>A0ABR9SIH8_9BURK</name>
<organism evidence="2 3">
    <name type="scientific">Ramlibacter aquaticus</name>
    <dbReference type="NCBI Taxonomy" id="2780094"/>
    <lineage>
        <taxon>Bacteria</taxon>
        <taxon>Pseudomonadati</taxon>
        <taxon>Pseudomonadota</taxon>
        <taxon>Betaproteobacteria</taxon>
        <taxon>Burkholderiales</taxon>
        <taxon>Comamonadaceae</taxon>
        <taxon>Ramlibacter</taxon>
    </lineage>
</organism>
<evidence type="ECO:0000256" key="1">
    <source>
        <dbReference type="SAM" id="MobiDB-lite"/>
    </source>
</evidence>
<protein>
    <submittedName>
        <fullName evidence="2">Uncharacterized protein</fullName>
    </submittedName>
</protein>